<sequence>MAHFRWLTRLAFWFMAIAAAASNQDLLCTGGSIHFTAHPVDSLLYQSPDLFHDFYVFKCITTVVFTTGDRGTTGNFSRHLERGLEDAYAYMAGQNKTGWGETNIQVKGKSILFRYLRETPQVKILYLRLPDGAPDGGGHDQTSKESLKKLYLNKIRSITADGGSTYTLDDIKDVVSEILQGVQARDIRILDHKTAIPKENEKDCDHADHTVSARIVVDVVKRDKVEGKLLSYAGSSTRNLDPTMNTTSYEFEVKAEAFARYAAHDEHLVCKNYSACLASLANTNSDNDIKYAAIWMDREYYVQ</sequence>
<keyword evidence="1" id="KW-0732">Signal</keyword>
<feature type="chain" id="PRO_5025513050" evidence="1">
    <location>
        <begin position="22"/>
        <end position="303"/>
    </location>
</feature>
<name>A0A6A5X1R7_9PLEO</name>
<organism evidence="2 3">
    <name type="scientific">Amniculicola lignicola CBS 123094</name>
    <dbReference type="NCBI Taxonomy" id="1392246"/>
    <lineage>
        <taxon>Eukaryota</taxon>
        <taxon>Fungi</taxon>
        <taxon>Dikarya</taxon>
        <taxon>Ascomycota</taxon>
        <taxon>Pezizomycotina</taxon>
        <taxon>Dothideomycetes</taxon>
        <taxon>Pleosporomycetidae</taxon>
        <taxon>Pleosporales</taxon>
        <taxon>Amniculicolaceae</taxon>
        <taxon>Amniculicola</taxon>
    </lineage>
</organism>
<evidence type="ECO:0000313" key="2">
    <source>
        <dbReference type="EMBL" id="KAF2005885.1"/>
    </source>
</evidence>
<dbReference type="OrthoDB" id="203440at2759"/>
<proteinExistence type="predicted"/>
<keyword evidence="3" id="KW-1185">Reference proteome</keyword>
<dbReference type="Proteomes" id="UP000799779">
    <property type="component" value="Unassembled WGS sequence"/>
</dbReference>
<reference evidence="2" key="1">
    <citation type="journal article" date="2020" name="Stud. Mycol.">
        <title>101 Dothideomycetes genomes: a test case for predicting lifestyles and emergence of pathogens.</title>
        <authorList>
            <person name="Haridas S."/>
            <person name="Albert R."/>
            <person name="Binder M."/>
            <person name="Bloem J."/>
            <person name="Labutti K."/>
            <person name="Salamov A."/>
            <person name="Andreopoulos B."/>
            <person name="Baker S."/>
            <person name="Barry K."/>
            <person name="Bills G."/>
            <person name="Bluhm B."/>
            <person name="Cannon C."/>
            <person name="Castanera R."/>
            <person name="Culley D."/>
            <person name="Daum C."/>
            <person name="Ezra D."/>
            <person name="Gonzalez J."/>
            <person name="Henrissat B."/>
            <person name="Kuo A."/>
            <person name="Liang C."/>
            <person name="Lipzen A."/>
            <person name="Lutzoni F."/>
            <person name="Magnuson J."/>
            <person name="Mondo S."/>
            <person name="Nolan M."/>
            <person name="Ohm R."/>
            <person name="Pangilinan J."/>
            <person name="Park H.-J."/>
            <person name="Ramirez L."/>
            <person name="Alfaro M."/>
            <person name="Sun H."/>
            <person name="Tritt A."/>
            <person name="Yoshinaga Y."/>
            <person name="Zwiers L.-H."/>
            <person name="Turgeon B."/>
            <person name="Goodwin S."/>
            <person name="Spatafora J."/>
            <person name="Crous P."/>
            <person name="Grigoriev I."/>
        </authorList>
    </citation>
    <scope>NUCLEOTIDE SEQUENCE</scope>
    <source>
        <strain evidence="2">CBS 123094</strain>
    </source>
</reference>
<feature type="signal peptide" evidence="1">
    <location>
        <begin position="1"/>
        <end position="21"/>
    </location>
</feature>
<protein>
    <submittedName>
        <fullName evidence="2">Uncharacterized protein</fullName>
    </submittedName>
</protein>
<dbReference type="AlphaFoldDB" id="A0A6A5X1R7"/>
<gene>
    <name evidence="2" type="ORF">P154DRAFT_606112</name>
</gene>
<evidence type="ECO:0000256" key="1">
    <source>
        <dbReference type="SAM" id="SignalP"/>
    </source>
</evidence>
<dbReference type="EMBL" id="ML977561">
    <property type="protein sequence ID" value="KAF2005885.1"/>
    <property type="molecule type" value="Genomic_DNA"/>
</dbReference>
<evidence type="ECO:0000313" key="3">
    <source>
        <dbReference type="Proteomes" id="UP000799779"/>
    </source>
</evidence>
<accession>A0A6A5X1R7</accession>